<evidence type="ECO:0000256" key="7">
    <source>
        <dbReference type="RuleBase" id="RU363032"/>
    </source>
</evidence>
<feature type="region of interest" description="Disordered" evidence="8">
    <location>
        <begin position="1"/>
        <end position="27"/>
    </location>
</feature>
<name>A0A3N4RTH5_9ACTN</name>
<evidence type="ECO:0000313" key="10">
    <source>
        <dbReference type="EMBL" id="RPE36166.1"/>
    </source>
</evidence>
<feature type="domain" description="ABC transmembrane type-1" evidence="9">
    <location>
        <begin position="97"/>
        <end position="309"/>
    </location>
</feature>
<dbReference type="CDD" id="cd06261">
    <property type="entry name" value="TM_PBP2"/>
    <property type="match status" value="1"/>
</dbReference>
<dbReference type="GO" id="GO:0005886">
    <property type="term" value="C:plasma membrane"/>
    <property type="evidence" value="ECO:0007669"/>
    <property type="project" value="UniProtKB-SubCell"/>
</dbReference>
<feature type="transmembrane region" description="Helical" evidence="7">
    <location>
        <begin position="227"/>
        <end position="249"/>
    </location>
</feature>
<dbReference type="SUPFAM" id="SSF161098">
    <property type="entry name" value="MetI-like"/>
    <property type="match status" value="1"/>
</dbReference>
<keyword evidence="3" id="KW-1003">Cell membrane</keyword>
<accession>A0A3N4RTH5</accession>
<evidence type="ECO:0000256" key="1">
    <source>
        <dbReference type="ARBA" id="ARBA00004651"/>
    </source>
</evidence>
<dbReference type="Proteomes" id="UP000266906">
    <property type="component" value="Unassembled WGS sequence"/>
</dbReference>
<dbReference type="RefSeq" id="WP_244259969.1">
    <property type="nucleotide sequence ID" value="NZ_JBEYIY010000053.1"/>
</dbReference>
<dbReference type="PANTHER" id="PTHR30193:SF41">
    <property type="entry name" value="DIACETYLCHITOBIOSE UPTAKE SYSTEM PERMEASE PROTEIN NGCF"/>
    <property type="match status" value="1"/>
</dbReference>
<comment type="subcellular location">
    <subcellularLocation>
        <location evidence="1 7">Cell membrane</location>
        <topology evidence="1 7">Multi-pass membrane protein</topology>
    </subcellularLocation>
</comment>
<keyword evidence="2 7" id="KW-0813">Transport</keyword>
<reference evidence="10 11" key="1">
    <citation type="submission" date="2018-11" db="EMBL/GenBank/DDBJ databases">
        <title>Sequencing the genomes of 1000 actinobacteria strains.</title>
        <authorList>
            <person name="Klenk H.-P."/>
        </authorList>
    </citation>
    <scope>NUCLEOTIDE SEQUENCE [LARGE SCALE GENOMIC DNA]</scope>
    <source>
        <strain evidence="10 11">DSM 44781</strain>
    </source>
</reference>
<evidence type="ECO:0000259" key="9">
    <source>
        <dbReference type="PROSITE" id="PS50928"/>
    </source>
</evidence>
<comment type="caution">
    <text evidence="10">The sequence shown here is derived from an EMBL/GenBank/DDBJ whole genome shotgun (WGS) entry which is preliminary data.</text>
</comment>
<feature type="transmembrane region" description="Helical" evidence="7">
    <location>
        <begin position="186"/>
        <end position="206"/>
    </location>
</feature>
<dbReference type="Gene3D" id="1.10.3720.10">
    <property type="entry name" value="MetI-like"/>
    <property type="match status" value="1"/>
</dbReference>
<feature type="transmembrane region" description="Helical" evidence="7">
    <location>
        <begin position="290"/>
        <end position="310"/>
    </location>
</feature>
<keyword evidence="4 7" id="KW-0812">Transmembrane</keyword>
<evidence type="ECO:0000256" key="5">
    <source>
        <dbReference type="ARBA" id="ARBA00022989"/>
    </source>
</evidence>
<proteinExistence type="inferred from homology"/>
<feature type="transmembrane region" description="Helical" evidence="7">
    <location>
        <begin position="100"/>
        <end position="123"/>
    </location>
</feature>
<keyword evidence="5 7" id="KW-1133">Transmembrane helix</keyword>
<dbReference type="InterPro" id="IPR035906">
    <property type="entry name" value="MetI-like_sf"/>
</dbReference>
<sequence length="320" mass="34638">MTPLTSARPRQRRADAQHAAGARRRTGRREARSAAVFIVPFGLLFAVFTLGPIVYAVFQSLFKVRRGDLFGTQQTTVFAGIDNFTTALRDGDFLSAVVRVLLLGLVQVPVMLGLALAVALLLDSRSARFRNGYRLVYFLPYALPGAVAAVMWSFLLFKPLSPFTEPLASLGIHTDFLSGPWQPFSIANMITWGWTGYNMLIIYSALQAIPGELTEAAVMDGCTGWRLALLIKVPLVKPALVLTTVFSIIGTSQLFTEPAVLNAARIPGANAKFSPLMNTTLTAAQGNQNLAAAESVLLALATLVLSFGFLKFTQRKAQTA</sequence>
<keyword evidence="11" id="KW-1185">Reference proteome</keyword>
<organism evidence="10 11">
    <name type="scientific">Kitasatospora cineracea</name>
    <dbReference type="NCBI Taxonomy" id="88074"/>
    <lineage>
        <taxon>Bacteria</taxon>
        <taxon>Bacillati</taxon>
        <taxon>Actinomycetota</taxon>
        <taxon>Actinomycetes</taxon>
        <taxon>Kitasatosporales</taxon>
        <taxon>Streptomycetaceae</taxon>
        <taxon>Kitasatospora</taxon>
    </lineage>
</organism>
<evidence type="ECO:0000256" key="8">
    <source>
        <dbReference type="SAM" id="MobiDB-lite"/>
    </source>
</evidence>
<feature type="transmembrane region" description="Helical" evidence="7">
    <location>
        <begin position="34"/>
        <end position="58"/>
    </location>
</feature>
<dbReference type="EMBL" id="RKQG01000001">
    <property type="protein sequence ID" value="RPE36166.1"/>
    <property type="molecule type" value="Genomic_DNA"/>
</dbReference>
<dbReference type="AlphaFoldDB" id="A0A3N4RTH5"/>
<dbReference type="GO" id="GO:0055085">
    <property type="term" value="P:transmembrane transport"/>
    <property type="evidence" value="ECO:0007669"/>
    <property type="project" value="InterPro"/>
</dbReference>
<gene>
    <name evidence="10" type="ORF">EDD38_4534</name>
</gene>
<dbReference type="InterPro" id="IPR051393">
    <property type="entry name" value="ABC_transporter_permease"/>
</dbReference>
<evidence type="ECO:0000313" key="11">
    <source>
        <dbReference type="Proteomes" id="UP000266906"/>
    </source>
</evidence>
<evidence type="ECO:0000256" key="2">
    <source>
        <dbReference type="ARBA" id="ARBA00022448"/>
    </source>
</evidence>
<evidence type="ECO:0000256" key="3">
    <source>
        <dbReference type="ARBA" id="ARBA00022475"/>
    </source>
</evidence>
<dbReference type="Pfam" id="PF00528">
    <property type="entry name" value="BPD_transp_1"/>
    <property type="match status" value="1"/>
</dbReference>
<keyword evidence="6 7" id="KW-0472">Membrane</keyword>
<protein>
    <submittedName>
        <fullName evidence="10">Carbohydrate ABC transporter membrane protein 1 (CUT1 family)</fullName>
    </submittedName>
</protein>
<comment type="similarity">
    <text evidence="7">Belongs to the binding-protein-dependent transport system permease family.</text>
</comment>
<evidence type="ECO:0000256" key="4">
    <source>
        <dbReference type="ARBA" id="ARBA00022692"/>
    </source>
</evidence>
<dbReference type="InterPro" id="IPR000515">
    <property type="entry name" value="MetI-like"/>
</dbReference>
<evidence type="ECO:0000256" key="6">
    <source>
        <dbReference type="ARBA" id="ARBA00023136"/>
    </source>
</evidence>
<feature type="transmembrane region" description="Helical" evidence="7">
    <location>
        <begin position="135"/>
        <end position="157"/>
    </location>
</feature>
<dbReference type="PROSITE" id="PS50928">
    <property type="entry name" value="ABC_TM1"/>
    <property type="match status" value="1"/>
</dbReference>
<dbReference type="PANTHER" id="PTHR30193">
    <property type="entry name" value="ABC TRANSPORTER PERMEASE PROTEIN"/>
    <property type="match status" value="1"/>
</dbReference>